<dbReference type="Pfam" id="PF02893">
    <property type="entry name" value="GRAM"/>
    <property type="match status" value="1"/>
</dbReference>
<accession>A0ABM3DIJ4</accession>
<dbReference type="InterPro" id="IPR011993">
    <property type="entry name" value="PH-like_dom_sf"/>
</dbReference>
<dbReference type="PANTHER" id="PTHR23319:SF1">
    <property type="entry name" value="PROTEIN ASTER-C"/>
    <property type="match status" value="1"/>
</dbReference>
<reference evidence="3" key="1">
    <citation type="submission" date="2025-08" db="UniProtKB">
        <authorList>
            <consortium name="RefSeq"/>
        </authorList>
    </citation>
    <scope>IDENTIFICATION</scope>
</reference>
<sequence length="130" mass="15045">MDQVSRSGVGSDVTYETASMGEYRWSSEEHEMSDPQGQCLAAPQALPAPTYKQRVEEFKKLFRELPESERLIMDYTCALQRDILLQGRLYLSENWLCFYSNVFRGTKVSSHMGKRWKIGVFCLGDELFRS</sequence>
<dbReference type="Proteomes" id="UP001652741">
    <property type="component" value="Chromosome ssa19"/>
</dbReference>
<dbReference type="RefSeq" id="XP_045558615.1">
    <property type="nucleotide sequence ID" value="XM_045702659.1"/>
</dbReference>
<organism evidence="2 3">
    <name type="scientific">Salmo salar</name>
    <name type="common">Atlantic salmon</name>
    <dbReference type="NCBI Taxonomy" id="8030"/>
    <lineage>
        <taxon>Eukaryota</taxon>
        <taxon>Metazoa</taxon>
        <taxon>Chordata</taxon>
        <taxon>Craniata</taxon>
        <taxon>Vertebrata</taxon>
        <taxon>Euteleostomi</taxon>
        <taxon>Actinopterygii</taxon>
        <taxon>Neopterygii</taxon>
        <taxon>Teleostei</taxon>
        <taxon>Protacanthopterygii</taxon>
        <taxon>Salmoniformes</taxon>
        <taxon>Salmonidae</taxon>
        <taxon>Salmoninae</taxon>
        <taxon>Salmo</taxon>
    </lineage>
</organism>
<feature type="domain" description="GRAM" evidence="1">
    <location>
        <begin position="56"/>
        <end position="117"/>
    </location>
</feature>
<protein>
    <submittedName>
        <fullName evidence="3">Protein Aster-A</fullName>
    </submittedName>
</protein>
<name>A0ABM3DIJ4_SALSA</name>
<dbReference type="SMART" id="SM00568">
    <property type="entry name" value="GRAM"/>
    <property type="match status" value="1"/>
</dbReference>
<dbReference type="GeneID" id="123723992"/>
<proteinExistence type="predicted"/>
<evidence type="ECO:0000313" key="2">
    <source>
        <dbReference type="Proteomes" id="UP001652741"/>
    </source>
</evidence>
<evidence type="ECO:0000259" key="1">
    <source>
        <dbReference type="SMART" id="SM00568"/>
    </source>
</evidence>
<dbReference type="InterPro" id="IPR004182">
    <property type="entry name" value="GRAM"/>
</dbReference>
<dbReference type="PANTHER" id="PTHR23319">
    <property type="entry name" value="GRAM DOMAIN CONTAINING 1B, ISOFORM E"/>
    <property type="match status" value="1"/>
</dbReference>
<keyword evidence="2" id="KW-1185">Reference proteome</keyword>
<gene>
    <name evidence="3" type="primary">LOC123723992</name>
</gene>
<evidence type="ECO:0000313" key="3">
    <source>
        <dbReference type="RefSeq" id="XP_045558615.1"/>
    </source>
</evidence>
<dbReference type="InterPro" id="IPR051482">
    <property type="entry name" value="Cholesterol_transport"/>
</dbReference>
<dbReference type="Gene3D" id="2.30.29.30">
    <property type="entry name" value="Pleckstrin-homology domain (PH domain)/Phosphotyrosine-binding domain (PTB)"/>
    <property type="match status" value="1"/>
</dbReference>